<keyword evidence="1" id="KW-1133">Transmembrane helix</keyword>
<dbReference type="GO" id="GO:0020037">
    <property type="term" value="F:heme binding"/>
    <property type="evidence" value="ECO:0007669"/>
    <property type="project" value="InterPro"/>
</dbReference>
<evidence type="ECO:0000313" key="3">
    <source>
        <dbReference type="Proteomes" id="UP001303760"/>
    </source>
</evidence>
<dbReference type="GO" id="GO:0016705">
    <property type="term" value="F:oxidoreductase activity, acting on paired donors, with incorporation or reduction of molecular oxygen"/>
    <property type="evidence" value="ECO:0007669"/>
    <property type="project" value="InterPro"/>
</dbReference>
<name>A0AAN7CEM9_9PEZI</name>
<dbReference type="InterPro" id="IPR036396">
    <property type="entry name" value="Cyt_P450_sf"/>
</dbReference>
<feature type="transmembrane region" description="Helical" evidence="1">
    <location>
        <begin position="6"/>
        <end position="25"/>
    </location>
</feature>
<accession>A0AAN7CEM9</accession>
<gene>
    <name evidence="2" type="ORF">C8A03DRAFT_32030</name>
</gene>
<proteinExistence type="predicted"/>
<dbReference type="GO" id="GO:0004497">
    <property type="term" value="F:monooxygenase activity"/>
    <property type="evidence" value="ECO:0007669"/>
    <property type="project" value="InterPro"/>
</dbReference>
<sequence length="108" mass="12853">MDTLLLTWPAIAVQLLVAALGLFVWRRYLSPLADIPGPFVASFSRWWHIRGILIGDQNLQLIQLHEQHSPFVRIAHIRQVYKDQEWKYKAYFIVVPHSWPCYIEKRRD</sequence>
<keyword evidence="3" id="KW-1185">Reference proteome</keyword>
<organism evidence="2 3">
    <name type="scientific">Achaetomium macrosporum</name>
    <dbReference type="NCBI Taxonomy" id="79813"/>
    <lineage>
        <taxon>Eukaryota</taxon>
        <taxon>Fungi</taxon>
        <taxon>Dikarya</taxon>
        <taxon>Ascomycota</taxon>
        <taxon>Pezizomycotina</taxon>
        <taxon>Sordariomycetes</taxon>
        <taxon>Sordariomycetidae</taxon>
        <taxon>Sordariales</taxon>
        <taxon>Chaetomiaceae</taxon>
        <taxon>Achaetomium</taxon>
    </lineage>
</organism>
<evidence type="ECO:0000313" key="2">
    <source>
        <dbReference type="EMBL" id="KAK4239922.1"/>
    </source>
</evidence>
<dbReference type="SUPFAM" id="SSF48264">
    <property type="entry name" value="Cytochrome P450"/>
    <property type="match status" value="1"/>
</dbReference>
<comment type="caution">
    <text evidence="2">The sequence shown here is derived from an EMBL/GenBank/DDBJ whole genome shotgun (WGS) entry which is preliminary data.</text>
</comment>
<reference evidence="2" key="2">
    <citation type="submission" date="2023-05" db="EMBL/GenBank/DDBJ databases">
        <authorList>
            <consortium name="Lawrence Berkeley National Laboratory"/>
            <person name="Steindorff A."/>
            <person name="Hensen N."/>
            <person name="Bonometti L."/>
            <person name="Westerberg I."/>
            <person name="Brannstrom I.O."/>
            <person name="Guillou S."/>
            <person name="Cros-Aarteil S."/>
            <person name="Calhoun S."/>
            <person name="Haridas S."/>
            <person name="Kuo A."/>
            <person name="Mondo S."/>
            <person name="Pangilinan J."/>
            <person name="Riley R."/>
            <person name="Labutti K."/>
            <person name="Andreopoulos B."/>
            <person name="Lipzen A."/>
            <person name="Chen C."/>
            <person name="Yanf M."/>
            <person name="Daum C."/>
            <person name="Ng V."/>
            <person name="Clum A."/>
            <person name="Ohm R."/>
            <person name="Martin F."/>
            <person name="Silar P."/>
            <person name="Natvig D."/>
            <person name="Lalanne C."/>
            <person name="Gautier V."/>
            <person name="Ament-Velasquez S.L."/>
            <person name="Kruys A."/>
            <person name="Hutchinson M.I."/>
            <person name="Powell A.J."/>
            <person name="Barry K."/>
            <person name="Miller A.N."/>
            <person name="Grigoriev I.V."/>
            <person name="Debuchy R."/>
            <person name="Gladieux P."/>
            <person name="Thoren M.H."/>
            <person name="Johannesson H."/>
        </authorList>
    </citation>
    <scope>NUCLEOTIDE SEQUENCE</scope>
    <source>
        <strain evidence="2">CBS 532.94</strain>
    </source>
</reference>
<dbReference type="AlphaFoldDB" id="A0AAN7CEM9"/>
<dbReference type="EMBL" id="MU860052">
    <property type="protein sequence ID" value="KAK4239922.1"/>
    <property type="molecule type" value="Genomic_DNA"/>
</dbReference>
<reference evidence="2" key="1">
    <citation type="journal article" date="2023" name="Mol. Phylogenet. Evol.">
        <title>Genome-scale phylogeny and comparative genomics of the fungal order Sordariales.</title>
        <authorList>
            <person name="Hensen N."/>
            <person name="Bonometti L."/>
            <person name="Westerberg I."/>
            <person name="Brannstrom I.O."/>
            <person name="Guillou S."/>
            <person name="Cros-Aarteil S."/>
            <person name="Calhoun S."/>
            <person name="Haridas S."/>
            <person name="Kuo A."/>
            <person name="Mondo S."/>
            <person name="Pangilinan J."/>
            <person name="Riley R."/>
            <person name="LaButti K."/>
            <person name="Andreopoulos B."/>
            <person name="Lipzen A."/>
            <person name="Chen C."/>
            <person name="Yan M."/>
            <person name="Daum C."/>
            <person name="Ng V."/>
            <person name="Clum A."/>
            <person name="Steindorff A."/>
            <person name="Ohm R.A."/>
            <person name="Martin F."/>
            <person name="Silar P."/>
            <person name="Natvig D.O."/>
            <person name="Lalanne C."/>
            <person name="Gautier V."/>
            <person name="Ament-Velasquez S.L."/>
            <person name="Kruys A."/>
            <person name="Hutchinson M.I."/>
            <person name="Powell A.J."/>
            <person name="Barry K."/>
            <person name="Miller A.N."/>
            <person name="Grigoriev I.V."/>
            <person name="Debuchy R."/>
            <person name="Gladieux P."/>
            <person name="Hiltunen Thoren M."/>
            <person name="Johannesson H."/>
        </authorList>
    </citation>
    <scope>NUCLEOTIDE SEQUENCE</scope>
    <source>
        <strain evidence="2">CBS 532.94</strain>
    </source>
</reference>
<dbReference type="GO" id="GO:0005506">
    <property type="term" value="F:iron ion binding"/>
    <property type="evidence" value="ECO:0007669"/>
    <property type="project" value="InterPro"/>
</dbReference>
<protein>
    <submittedName>
        <fullName evidence="2">Uncharacterized protein</fullName>
    </submittedName>
</protein>
<keyword evidence="1" id="KW-0472">Membrane</keyword>
<keyword evidence="1" id="KW-0812">Transmembrane</keyword>
<dbReference type="Proteomes" id="UP001303760">
    <property type="component" value="Unassembled WGS sequence"/>
</dbReference>
<evidence type="ECO:0000256" key="1">
    <source>
        <dbReference type="SAM" id="Phobius"/>
    </source>
</evidence>